<name>W5TMK9_9NOCA</name>
<dbReference type="HOGENOM" id="CLU_020336_6_1_11"/>
<evidence type="ECO:0000313" key="2">
    <source>
        <dbReference type="EMBL" id="AHH18466.1"/>
    </source>
</evidence>
<dbReference type="AlphaFoldDB" id="W5TMK9"/>
<accession>W5TMK9</accession>
<dbReference type="SUPFAM" id="SSF53474">
    <property type="entry name" value="alpha/beta-Hydrolases"/>
    <property type="match status" value="1"/>
</dbReference>
<protein>
    <submittedName>
        <fullName evidence="2">Alpha/beta hydrolase family protein</fullName>
    </submittedName>
</protein>
<dbReference type="OrthoDB" id="9785847at2"/>
<dbReference type="EMBL" id="CP006850">
    <property type="protein sequence ID" value="AHH18466.1"/>
    <property type="molecule type" value="Genomic_DNA"/>
</dbReference>
<dbReference type="RefSeq" id="WP_081769332.1">
    <property type="nucleotide sequence ID" value="NZ_CP006850.1"/>
</dbReference>
<dbReference type="InterPro" id="IPR029058">
    <property type="entry name" value="AB_hydrolase_fold"/>
</dbReference>
<keyword evidence="2" id="KW-0378">Hydrolase</keyword>
<feature type="domain" description="AB hydrolase-1" evidence="1">
    <location>
        <begin position="43"/>
        <end position="284"/>
    </location>
</feature>
<organism evidence="2 3">
    <name type="scientific">Nocardia nova SH22a</name>
    <dbReference type="NCBI Taxonomy" id="1415166"/>
    <lineage>
        <taxon>Bacteria</taxon>
        <taxon>Bacillati</taxon>
        <taxon>Actinomycetota</taxon>
        <taxon>Actinomycetes</taxon>
        <taxon>Mycobacteriales</taxon>
        <taxon>Nocardiaceae</taxon>
        <taxon>Nocardia</taxon>
    </lineage>
</organism>
<dbReference type="STRING" id="1415166.NONO_c36790"/>
<reference evidence="2 3" key="1">
    <citation type="journal article" date="2014" name="Appl. Environ. Microbiol.">
        <title>Insights into the Microbial Degradation of Rubber and Gutta-Percha by Analysis of the Complete Genome of Nocardia nova SH22a.</title>
        <authorList>
            <person name="Luo Q."/>
            <person name="Hiessl S."/>
            <person name="Poehlein A."/>
            <person name="Daniel R."/>
            <person name="Steinbuchel A."/>
        </authorList>
    </citation>
    <scope>NUCLEOTIDE SEQUENCE [LARGE SCALE GENOMIC DNA]</scope>
    <source>
        <strain evidence="2">SH22a</strain>
    </source>
</reference>
<dbReference type="eggNOG" id="COG2267">
    <property type="taxonomic scope" value="Bacteria"/>
</dbReference>
<proteinExistence type="predicted"/>
<dbReference type="PANTHER" id="PTHR43433">
    <property type="entry name" value="HYDROLASE, ALPHA/BETA FOLD FAMILY PROTEIN"/>
    <property type="match status" value="1"/>
</dbReference>
<dbReference type="GO" id="GO:0016787">
    <property type="term" value="F:hydrolase activity"/>
    <property type="evidence" value="ECO:0007669"/>
    <property type="project" value="UniProtKB-KW"/>
</dbReference>
<dbReference type="PATRIC" id="fig|1415166.3.peg.3776"/>
<sequence length="309" mass="33506">MVMSNAEQFAPEWLARRAEFTTSDGTTLAWWRSGSADPDITYVFSHGWTLDHRAWDDVVGRLTELEPYAAFVTYDHRGHGVSDRLVPGTGNLERLADDLAGLIETAVDGPVVLAGHSMGGMTLATLAERHPDLVAERVAAAAFVATSGGPFFPRLRRNPWFLEQVIPSYFEFAERSAGKPVSDRAAQLNARMVLFGRAPRRADIDRSIEQTKLAGPGVTVEFGLSMSRHMRLSALRPYADKPVAVIGGARDRLCPPRHSVALAGALPRASLTMLADAGHFLPYERSAEIAGRLCSIRRASAFGPAGGGR</sequence>
<evidence type="ECO:0000313" key="3">
    <source>
        <dbReference type="Proteomes" id="UP000019150"/>
    </source>
</evidence>
<evidence type="ECO:0000259" key="1">
    <source>
        <dbReference type="Pfam" id="PF00561"/>
    </source>
</evidence>
<dbReference type="InterPro" id="IPR050471">
    <property type="entry name" value="AB_hydrolase"/>
</dbReference>
<dbReference type="Pfam" id="PF00561">
    <property type="entry name" value="Abhydrolase_1"/>
    <property type="match status" value="1"/>
</dbReference>
<keyword evidence="3" id="KW-1185">Reference proteome</keyword>
<dbReference type="PANTHER" id="PTHR43433:SF1">
    <property type="entry name" value="BLL5160 PROTEIN"/>
    <property type="match status" value="1"/>
</dbReference>
<gene>
    <name evidence="2" type="ORF">NONO_c36790</name>
</gene>
<dbReference type="Proteomes" id="UP000019150">
    <property type="component" value="Chromosome"/>
</dbReference>
<dbReference type="KEGG" id="nno:NONO_c36790"/>
<dbReference type="InterPro" id="IPR000073">
    <property type="entry name" value="AB_hydrolase_1"/>
</dbReference>
<dbReference type="Gene3D" id="3.40.50.1820">
    <property type="entry name" value="alpha/beta hydrolase"/>
    <property type="match status" value="1"/>
</dbReference>